<dbReference type="EMBL" id="FNXG01000002">
    <property type="protein sequence ID" value="SEH91184.1"/>
    <property type="molecule type" value="Genomic_DNA"/>
</dbReference>
<accession>A0A1H6LR35</accession>
<organism evidence="1 2">
    <name type="scientific">Paracoccus alkenifer</name>
    <dbReference type="NCBI Taxonomy" id="65735"/>
    <lineage>
        <taxon>Bacteria</taxon>
        <taxon>Pseudomonadati</taxon>
        <taxon>Pseudomonadota</taxon>
        <taxon>Alphaproteobacteria</taxon>
        <taxon>Rhodobacterales</taxon>
        <taxon>Paracoccaceae</taxon>
        <taxon>Paracoccus</taxon>
    </lineage>
</organism>
<reference evidence="2" key="1">
    <citation type="submission" date="2016-10" db="EMBL/GenBank/DDBJ databases">
        <authorList>
            <person name="Varghese N."/>
            <person name="Submissions S."/>
        </authorList>
    </citation>
    <scope>NUCLEOTIDE SEQUENCE [LARGE SCALE GENOMIC DNA]</scope>
    <source>
        <strain evidence="2">DSM 11593</strain>
    </source>
</reference>
<dbReference type="STRING" id="65735.SAMN04488075_1784"/>
<proteinExistence type="predicted"/>
<evidence type="ECO:0000313" key="1">
    <source>
        <dbReference type="EMBL" id="SEH91184.1"/>
    </source>
</evidence>
<evidence type="ECO:0000313" key="2">
    <source>
        <dbReference type="Proteomes" id="UP000199125"/>
    </source>
</evidence>
<protein>
    <submittedName>
        <fullName evidence="1">Uncharacterized protein</fullName>
    </submittedName>
</protein>
<sequence>MKPINTIVPLLLGAAGAVAATMVPAYYNAVCGGLVLPGISFPLGG</sequence>
<name>A0A1H6LR35_9RHOB</name>
<gene>
    <name evidence="1" type="ORF">SAMN04488075_1784</name>
</gene>
<keyword evidence="2" id="KW-1185">Reference proteome</keyword>
<dbReference type="Proteomes" id="UP000199125">
    <property type="component" value="Unassembled WGS sequence"/>
</dbReference>
<dbReference type="RefSeq" id="WP_177172518.1">
    <property type="nucleotide sequence ID" value="NZ_FNXG01000002.1"/>
</dbReference>
<dbReference type="AlphaFoldDB" id="A0A1H6LR35"/>